<evidence type="ECO:0000259" key="10">
    <source>
        <dbReference type="Pfam" id="PF01545"/>
    </source>
</evidence>
<feature type="transmembrane region" description="Helical" evidence="9">
    <location>
        <begin position="147"/>
        <end position="166"/>
    </location>
</feature>
<dbReference type="VEuPathDB" id="MicrosporidiaDB:VICG_01139"/>
<evidence type="ECO:0000256" key="4">
    <source>
        <dbReference type="ARBA" id="ARBA00022692"/>
    </source>
</evidence>
<evidence type="ECO:0000256" key="6">
    <source>
        <dbReference type="ARBA" id="ARBA00022989"/>
    </source>
</evidence>
<keyword evidence="8 9" id="KW-0472">Membrane</keyword>
<evidence type="ECO:0000256" key="9">
    <source>
        <dbReference type="SAM" id="Phobius"/>
    </source>
</evidence>
<comment type="subcellular location">
    <subcellularLocation>
        <location evidence="1">Membrane</location>
        <topology evidence="1">Multi-pass membrane protein</topology>
    </subcellularLocation>
</comment>
<dbReference type="GeneID" id="19881850"/>
<evidence type="ECO:0000259" key="11">
    <source>
        <dbReference type="Pfam" id="PF16916"/>
    </source>
</evidence>
<comment type="similarity">
    <text evidence="2">Belongs to the cation diffusion facilitator (CDF) transporter (TC 2.A.4) family. SLC30A subfamily.</text>
</comment>
<evidence type="ECO:0000256" key="8">
    <source>
        <dbReference type="ARBA" id="ARBA00023136"/>
    </source>
</evidence>
<dbReference type="AlphaFoldDB" id="L2GN98"/>
<dbReference type="GO" id="GO:0005886">
    <property type="term" value="C:plasma membrane"/>
    <property type="evidence" value="ECO:0007669"/>
    <property type="project" value="TreeGrafter"/>
</dbReference>
<evidence type="ECO:0000313" key="12">
    <source>
        <dbReference type="EMBL" id="ELA41787.1"/>
    </source>
</evidence>
<keyword evidence="6 9" id="KW-1133">Transmembrane helix</keyword>
<evidence type="ECO:0000256" key="3">
    <source>
        <dbReference type="ARBA" id="ARBA00022448"/>
    </source>
</evidence>
<dbReference type="PANTHER" id="PTHR11562">
    <property type="entry name" value="CATION EFFLUX PROTEIN/ ZINC TRANSPORTER"/>
    <property type="match status" value="1"/>
</dbReference>
<feature type="transmembrane region" description="Helical" evidence="9">
    <location>
        <begin position="220"/>
        <end position="241"/>
    </location>
</feature>
<evidence type="ECO:0000256" key="5">
    <source>
        <dbReference type="ARBA" id="ARBA00022906"/>
    </source>
</evidence>
<dbReference type="EMBL" id="JH370138">
    <property type="protein sequence ID" value="ELA41787.1"/>
    <property type="molecule type" value="Genomic_DNA"/>
</dbReference>
<keyword evidence="5" id="KW-0862">Zinc</keyword>
<organism evidence="12 13">
    <name type="scientific">Vittaforma corneae (strain ATCC 50505)</name>
    <name type="common">Microsporidian parasite</name>
    <name type="synonym">Nosema corneum</name>
    <dbReference type="NCBI Taxonomy" id="993615"/>
    <lineage>
        <taxon>Eukaryota</taxon>
        <taxon>Fungi</taxon>
        <taxon>Fungi incertae sedis</taxon>
        <taxon>Microsporidia</taxon>
        <taxon>Nosematidae</taxon>
        <taxon>Vittaforma</taxon>
    </lineage>
</organism>
<dbReference type="RefSeq" id="XP_007604585.1">
    <property type="nucleotide sequence ID" value="XM_007604523.1"/>
</dbReference>
<evidence type="ECO:0000256" key="2">
    <source>
        <dbReference type="ARBA" id="ARBA00008873"/>
    </source>
</evidence>
<feature type="transmembrane region" description="Helical" evidence="9">
    <location>
        <begin position="191"/>
        <end position="214"/>
    </location>
</feature>
<reference evidence="13" key="1">
    <citation type="submission" date="2011-05" db="EMBL/GenBank/DDBJ databases">
        <title>The genome sequence of Vittaforma corneae strain ATCC 50505.</title>
        <authorList>
            <consortium name="The Broad Institute Genome Sequencing Platform"/>
            <person name="Cuomo C."/>
            <person name="Didier E."/>
            <person name="Bowers L."/>
            <person name="Young S.K."/>
            <person name="Zeng Q."/>
            <person name="Gargeya S."/>
            <person name="Fitzgerald M."/>
            <person name="Haas B."/>
            <person name="Abouelleil A."/>
            <person name="Alvarado L."/>
            <person name="Arachchi H.M."/>
            <person name="Berlin A."/>
            <person name="Chapman S.B."/>
            <person name="Gearin G."/>
            <person name="Goldberg J."/>
            <person name="Griggs A."/>
            <person name="Gujja S."/>
            <person name="Hansen M."/>
            <person name="Heiman D."/>
            <person name="Howarth C."/>
            <person name="Larimer J."/>
            <person name="Lui A."/>
            <person name="MacDonald P.J.P."/>
            <person name="McCowen C."/>
            <person name="Montmayeur A."/>
            <person name="Murphy C."/>
            <person name="Neiman D."/>
            <person name="Pearson M."/>
            <person name="Priest M."/>
            <person name="Roberts A."/>
            <person name="Saif S."/>
            <person name="Shea T."/>
            <person name="Sisk P."/>
            <person name="Stolte C."/>
            <person name="Sykes S."/>
            <person name="Wortman J."/>
            <person name="Nusbaum C."/>
            <person name="Birren B."/>
        </authorList>
    </citation>
    <scope>NUCLEOTIDE SEQUENCE [LARGE SCALE GENOMIC DNA]</scope>
    <source>
        <strain evidence="13">ATCC 50505</strain>
    </source>
</reference>
<dbReference type="GO" id="GO:0005385">
    <property type="term" value="F:zinc ion transmembrane transporter activity"/>
    <property type="evidence" value="ECO:0007669"/>
    <property type="project" value="TreeGrafter"/>
</dbReference>
<dbReference type="Pfam" id="PF01545">
    <property type="entry name" value="Cation_efflux"/>
    <property type="match status" value="1"/>
</dbReference>
<dbReference type="GO" id="GO:0098771">
    <property type="term" value="P:inorganic ion homeostasis"/>
    <property type="evidence" value="ECO:0007669"/>
    <property type="project" value="UniProtKB-ARBA"/>
</dbReference>
<feature type="domain" description="Cation efflux protein cytoplasmic" evidence="11">
    <location>
        <begin position="253"/>
        <end position="328"/>
    </location>
</feature>
<keyword evidence="4 9" id="KW-0812">Transmembrane</keyword>
<dbReference type="Proteomes" id="UP000011082">
    <property type="component" value="Unassembled WGS sequence"/>
</dbReference>
<dbReference type="InterPro" id="IPR027469">
    <property type="entry name" value="Cation_efflux_TMD_sf"/>
</dbReference>
<feature type="transmembrane region" description="Helical" evidence="9">
    <location>
        <begin position="45"/>
        <end position="64"/>
    </location>
</feature>
<dbReference type="Gene3D" id="1.20.1510.10">
    <property type="entry name" value="Cation efflux protein transmembrane domain"/>
    <property type="match status" value="1"/>
</dbReference>
<dbReference type="InterPro" id="IPR002524">
    <property type="entry name" value="Cation_efflux"/>
</dbReference>
<dbReference type="InParanoid" id="L2GN98"/>
<sequence>MNPLCKEDCEHHSSCLLNSVESAKSHQSRQSSHYFCSHDRDIKKISIVFVFICIFMIVELWGHLKTGSLSLLADSLHLLVDISGFIVSIITLRLSKRMPDNKMMFGYERTEIIGALFSVFFIWAAVIYLIAESIHKYLHPKEIDGKTFLTIAVAGLIVNVLCMLVLHHNHSDSHAQCNHIRKKQNLNMRATYVHVIGDIIQSIGVLIASVIIFFFPSAVIADVLCTVFFAGLVLFSTYFIVRDAIRILSEGAPENLNVEEIKQKILAMDRVIKIMDIKVWSVSVNKTAMSIKILIDHVSMREYESILVILKEYLSKEKTIDFVNIQIDTPLTNQESSGFEIQGLSIKNIM</sequence>
<proteinExistence type="inferred from homology"/>
<evidence type="ECO:0000256" key="7">
    <source>
        <dbReference type="ARBA" id="ARBA00023065"/>
    </source>
</evidence>
<dbReference type="GO" id="GO:0030003">
    <property type="term" value="P:intracellular monoatomic cation homeostasis"/>
    <property type="evidence" value="ECO:0007669"/>
    <property type="project" value="UniProtKB-ARBA"/>
</dbReference>
<feature type="transmembrane region" description="Helical" evidence="9">
    <location>
        <begin position="112"/>
        <end position="131"/>
    </location>
</feature>
<dbReference type="InterPro" id="IPR050681">
    <property type="entry name" value="CDF/SLC30A"/>
</dbReference>
<dbReference type="STRING" id="993615.L2GN98"/>
<dbReference type="Pfam" id="PF16916">
    <property type="entry name" value="ZT_dimer"/>
    <property type="match status" value="1"/>
</dbReference>
<feature type="domain" description="Cation efflux protein transmembrane" evidence="10">
    <location>
        <begin position="47"/>
        <end position="248"/>
    </location>
</feature>
<evidence type="ECO:0000256" key="1">
    <source>
        <dbReference type="ARBA" id="ARBA00004141"/>
    </source>
</evidence>
<dbReference type="HOGENOM" id="CLU_013430_0_1_1"/>
<dbReference type="PANTHER" id="PTHR11562:SF17">
    <property type="entry name" value="RE54080P-RELATED"/>
    <property type="match status" value="1"/>
</dbReference>
<dbReference type="SUPFAM" id="SSF161111">
    <property type="entry name" value="Cation efflux protein transmembrane domain-like"/>
    <property type="match status" value="1"/>
</dbReference>
<gene>
    <name evidence="12" type="ORF">VICG_01139</name>
</gene>
<dbReference type="FunCoup" id="L2GN98">
    <property type="interactions" value="34"/>
</dbReference>
<dbReference type="OrthoDB" id="9944568at2759"/>
<keyword evidence="7" id="KW-0406">Ion transport</keyword>
<protein>
    <submittedName>
        <fullName evidence="12">Cation diffusion facilitator family transporter</fullName>
    </submittedName>
</protein>
<name>L2GN98_VITCO</name>
<accession>L2GN98</accession>
<keyword evidence="13" id="KW-1185">Reference proteome</keyword>
<evidence type="ECO:0000313" key="13">
    <source>
        <dbReference type="Proteomes" id="UP000011082"/>
    </source>
</evidence>
<dbReference type="OMA" id="RTWGWAR"/>
<keyword evidence="3" id="KW-0813">Transport</keyword>
<feature type="transmembrane region" description="Helical" evidence="9">
    <location>
        <begin position="76"/>
        <end position="92"/>
    </location>
</feature>
<dbReference type="InterPro" id="IPR027470">
    <property type="entry name" value="Cation_efflux_CTD"/>
</dbReference>
<keyword evidence="5" id="KW-0864">Zinc transport</keyword>
<dbReference type="NCBIfam" id="TIGR01297">
    <property type="entry name" value="CDF"/>
    <property type="match status" value="1"/>
</dbReference>
<dbReference type="InterPro" id="IPR058533">
    <property type="entry name" value="Cation_efflux_TM"/>
</dbReference>